<evidence type="ECO:0000256" key="2">
    <source>
        <dbReference type="ARBA" id="ARBA00022679"/>
    </source>
</evidence>
<dbReference type="GO" id="GO:0008713">
    <property type="term" value="F:ADP-heptose-lipopolysaccharide heptosyltransferase activity"/>
    <property type="evidence" value="ECO:0007669"/>
    <property type="project" value="TreeGrafter"/>
</dbReference>
<dbReference type="CDD" id="cd03789">
    <property type="entry name" value="GT9_LPS_heptosyltransferase"/>
    <property type="match status" value="1"/>
</dbReference>
<proteinExistence type="predicted"/>
<protein>
    <submittedName>
        <fullName evidence="3">Glycosyltransferase family 9 protein</fullName>
    </submittedName>
</protein>
<dbReference type="InterPro" id="IPR002201">
    <property type="entry name" value="Glyco_trans_9"/>
</dbReference>
<dbReference type="PANTHER" id="PTHR30160">
    <property type="entry name" value="TETRAACYLDISACCHARIDE 4'-KINASE-RELATED"/>
    <property type="match status" value="1"/>
</dbReference>
<dbReference type="GO" id="GO:0005829">
    <property type="term" value="C:cytosol"/>
    <property type="evidence" value="ECO:0007669"/>
    <property type="project" value="TreeGrafter"/>
</dbReference>
<dbReference type="InterPro" id="IPR051199">
    <property type="entry name" value="LPS_LOS_Heptosyltrfase"/>
</dbReference>
<organism evidence="3 4">
    <name type="scientific">Candidatus Mcinerneyibacterium aminivorans</name>
    <dbReference type="NCBI Taxonomy" id="2703815"/>
    <lineage>
        <taxon>Bacteria</taxon>
        <taxon>Candidatus Macinerneyibacteriota</taxon>
        <taxon>Candidatus Mcinerneyibacteria</taxon>
        <taxon>Candidatus Mcinerneyibacteriales</taxon>
        <taxon>Candidatus Mcinerneyibacteriaceae</taxon>
        <taxon>Candidatus Mcinerneyibacterium</taxon>
    </lineage>
</organism>
<dbReference type="GO" id="GO:0009244">
    <property type="term" value="P:lipopolysaccharide core region biosynthetic process"/>
    <property type="evidence" value="ECO:0007669"/>
    <property type="project" value="TreeGrafter"/>
</dbReference>
<dbReference type="EMBL" id="VSIX01000170">
    <property type="protein sequence ID" value="TYB30238.1"/>
    <property type="molecule type" value="Genomic_DNA"/>
</dbReference>
<evidence type="ECO:0000256" key="1">
    <source>
        <dbReference type="ARBA" id="ARBA00022676"/>
    </source>
</evidence>
<evidence type="ECO:0000313" key="4">
    <source>
        <dbReference type="Proteomes" id="UP000324143"/>
    </source>
</evidence>
<sequence>MNLLSKFIINILNKRNQNEKIINPENILILTYDKIGDMVLTTPMLRILKENYPDVNIDVFASSRNKDIIKYNPNIRNIYEFNNEDKSTVFKNIKAILKARKTKYDYIIDCWRKISLFQFLKLRFLRAKIKITPYKLNYFEKITGYKTNDLKIYDRVHGNRKNKHFSRYFIELLGNLNKKNINNTSYDFYYNSTGKNKAKKLLSKIDTKNIVVFNTDSRTDQRSINFKDIKLIVREILKNKDVSIIVLAKKNRLKKLKKNESLNYDNLYFSYPLDSILEIGPIFEKTDVLISPDTSFIHIGCAFDIKIIGIYSNNMGNYKRFKPRTGEFGVVFSDNDKMNSIENFDPNGVVKLFLKFFKKESV</sequence>
<keyword evidence="4" id="KW-1185">Reference proteome</keyword>
<name>A0A5D0MG75_9BACT</name>
<evidence type="ECO:0000313" key="3">
    <source>
        <dbReference type="EMBL" id="TYB30238.1"/>
    </source>
</evidence>
<dbReference type="Gene3D" id="3.40.50.2000">
    <property type="entry name" value="Glycogen Phosphorylase B"/>
    <property type="match status" value="2"/>
</dbReference>
<accession>A0A5D0MG75</accession>
<dbReference type="AlphaFoldDB" id="A0A5D0MG75"/>
<keyword evidence="1" id="KW-0328">Glycosyltransferase</keyword>
<comment type="caution">
    <text evidence="3">The sequence shown here is derived from an EMBL/GenBank/DDBJ whole genome shotgun (WGS) entry which is preliminary data.</text>
</comment>
<reference evidence="3" key="1">
    <citation type="submission" date="2019-08" db="EMBL/GenBank/DDBJ databases">
        <title>Genomic characterization of a novel candidate phylum (ARYD3) from a high temperature, high salinity tertiary oil reservoir in north central Oklahoma, USA.</title>
        <authorList>
            <person name="Youssef N.H."/>
            <person name="Yadav A."/>
            <person name="Elshahed M.S."/>
        </authorList>
    </citation>
    <scope>NUCLEOTIDE SEQUENCE [LARGE SCALE GENOMIC DNA]</scope>
    <source>
        <strain evidence="3">ARYD3</strain>
    </source>
</reference>
<keyword evidence="2" id="KW-0808">Transferase</keyword>
<gene>
    <name evidence="3" type="ORF">FXF47_10250</name>
</gene>
<dbReference type="Proteomes" id="UP000324143">
    <property type="component" value="Unassembled WGS sequence"/>
</dbReference>
<dbReference type="SUPFAM" id="SSF53756">
    <property type="entry name" value="UDP-Glycosyltransferase/glycogen phosphorylase"/>
    <property type="match status" value="1"/>
</dbReference>
<dbReference type="PANTHER" id="PTHR30160:SF15">
    <property type="entry name" value="GLYCOSYLTRANSFERASE HI_0523-RELATED"/>
    <property type="match status" value="1"/>
</dbReference>